<feature type="transmembrane region" description="Helical" evidence="1">
    <location>
        <begin position="278"/>
        <end position="296"/>
    </location>
</feature>
<evidence type="ECO:0000256" key="1">
    <source>
        <dbReference type="SAM" id="Phobius"/>
    </source>
</evidence>
<accession>A0A919INZ2</accession>
<keyword evidence="3" id="KW-1185">Reference proteome</keyword>
<dbReference type="Proteomes" id="UP000619479">
    <property type="component" value="Unassembled WGS sequence"/>
</dbReference>
<feature type="transmembrane region" description="Helical" evidence="1">
    <location>
        <begin position="43"/>
        <end position="65"/>
    </location>
</feature>
<feature type="transmembrane region" description="Helical" evidence="1">
    <location>
        <begin position="237"/>
        <end position="257"/>
    </location>
</feature>
<proteinExistence type="predicted"/>
<feature type="transmembrane region" description="Helical" evidence="1">
    <location>
        <begin position="207"/>
        <end position="225"/>
    </location>
</feature>
<comment type="caution">
    <text evidence="2">The sequence shown here is derived from an EMBL/GenBank/DDBJ whole genome shotgun (WGS) entry which is preliminary data.</text>
</comment>
<feature type="transmembrane region" description="Helical" evidence="1">
    <location>
        <begin position="302"/>
        <end position="327"/>
    </location>
</feature>
<dbReference type="RefSeq" id="WP_203752140.1">
    <property type="nucleotide sequence ID" value="NZ_BAAAUC010000040.1"/>
</dbReference>
<keyword evidence="1" id="KW-0812">Transmembrane</keyword>
<organism evidence="2 3">
    <name type="scientific">Actinoplanes cyaneus</name>
    <dbReference type="NCBI Taxonomy" id="52696"/>
    <lineage>
        <taxon>Bacteria</taxon>
        <taxon>Bacillati</taxon>
        <taxon>Actinomycetota</taxon>
        <taxon>Actinomycetes</taxon>
        <taxon>Micromonosporales</taxon>
        <taxon>Micromonosporaceae</taxon>
        <taxon>Actinoplanes</taxon>
    </lineage>
</organism>
<feature type="transmembrane region" description="Helical" evidence="1">
    <location>
        <begin position="112"/>
        <end position="130"/>
    </location>
</feature>
<evidence type="ECO:0000313" key="3">
    <source>
        <dbReference type="Proteomes" id="UP000619479"/>
    </source>
</evidence>
<sequence>MTGTALALHATVAASVLVGVPVTWRAVRSPATAEPGGRPVGPGWWLAGVVVLLFVNQVLFTVYALRVHGGDMSYLGGYVPDGWFQLADLTWLADRWPAPELLALSVFRVPSLLLELPLGIFAYLTVLNWLDPRLYRRLATTPVLAAVSASYTITFGLIEWAMHTTYTNQDLALRAVCGVLTVLVARRVCCQRSAPPGAGAPRDAAELLAFAASTAALGYLILSLYDSVLLYSMGKIGQHLLGATIAGIVLVASRIAANRLRAREASAGPGIDTLTSGLSWWLALFLVPALAIRYELGFGSRLFAAAAGLLVIGAATAAALSQVYGRLPLAGRALATRRWLLGLALAAVTGALAAVAGFAVPADHQETRLLWAGALFVLTATLVTTAWDRRQA</sequence>
<keyword evidence="1" id="KW-0472">Membrane</keyword>
<feature type="transmembrane region" description="Helical" evidence="1">
    <location>
        <begin position="142"/>
        <end position="162"/>
    </location>
</feature>
<feature type="transmembrane region" description="Helical" evidence="1">
    <location>
        <begin position="368"/>
        <end position="387"/>
    </location>
</feature>
<keyword evidence="1" id="KW-1133">Transmembrane helix</keyword>
<dbReference type="AlphaFoldDB" id="A0A919INZ2"/>
<dbReference type="EMBL" id="BOMH01000063">
    <property type="protein sequence ID" value="GID69570.1"/>
    <property type="molecule type" value="Genomic_DNA"/>
</dbReference>
<reference evidence="2" key="1">
    <citation type="submission" date="2021-01" db="EMBL/GenBank/DDBJ databases">
        <title>Whole genome shotgun sequence of Actinoplanes cyaneus NBRC 14990.</title>
        <authorList>
            <person name="Komaki H."/>
            <person name="Tamura T."/>
        </authorList>
    </citation>
    <scope>NUCLEOTIDE SEQUENCE</scope>
    <source>
        <strain evidence="2">NBRC 14990</strain>
    </source>
</reference>
<gene>
    <name evidence="2" type="ORF">Acy02nite_74510</name>
</gene>
<feature type="transmembrane region" description="Helical" evidence="1">
    <location>
        <begin position="339"/>
        <end position="362"/>
    </location>
</feature>
<protein>
    <submittedName>
        <fullName evidence="2">Uncharacterized protein</fullName>
    </submittedName>
</protein>
<name>A0A919INZ2_9ACTN</name>
<evidence type="ECO:0000313" key="2">
    <source>
        <dbReference type="EMBL" id="GID69570.1"/>
    </source>
</evidence>